<dbReference type="GO" id="GO:0031411">
    <property type="term" value="C:gas vesicle"/>
    <property type="evidence" value="ECO:0007669"/>
    <property type="project" value="UniProtKB-SubCell"/>
</dbReference>
<dbReference type="InterPro" id="IPR050530">
    <property type="entry name" value="GvpA"/>
</dbReference>
<dbReference type="PANTHER" id="PTHR35344">
    <property type="entry name" value="GAS VESICLE STRUCTURAL PROTEIN 2-RELATED"/>
    <property type="match status" value="1"/>
</dbReference>
<evidence type="ECO:0000313" key="4">
    <source>
        <dbReference type="EMBL" id="SMH71452.1"/>
    </source>
</evidence>
<gene>
    <name evidence="4" type="primary">gvpJ</name>
    <name evidence="4" type="ORF">NCS_11259</name>
</gene>
<evidence type="ECO:0000313" key="5">
    <source>
        <dbReference type="Proteomes" id="UP000230607"/>
    </source>
</evidence>
<dbReference type="InterPro" id="IPR018493">
    <property type="entry name" value="GvpA-like_CS"/>
</dbReference>
<dbReference type="PROSITE" id="PS00234">
    <property type="entry name" value="GAS_VESICLE_A_1"/>
    <property type="match status" value="1"/>
</dbReference>
<dbReference type="OrthoDB" id="170622at2157"/>
<sequence>MSARQLAPQQLTIVDLVDRILDKGVVITGDITISVVGVDLLSLKINLVIASLETAKRYGIKLPWEKWDKIQPKKISGKNSKR</sequence>
<dbReference type="GO" id="GO:0012506">
    <property type="term" value="C:vesicle membrane"/>
    <property type="evidence" value="ECO:0007669"/>
    <property type="project" value="InterPro"/>
</dbReference>
<dbReference type="EMBL" id="LT841358">
    <property type="protein sequence ID" value="SMH71452.1"/>
    <property type="molecule type" value="Genomic_DNA"/>
</dbReference>
<dbReference type="InterPro" id="IPR000638">
    <property type="entry name" value="Gas-vesicle_GvpA-like"/>
</dbReference>
<name>A0A2H1FFJ7_9ARCH</name>
<reference evidence="5" key="1">
    <citation type="submission" date="2017-03" db="EMBL/GenBank/DDBJ databases">
        <authorList>
            <person name="Herbold C."/>
        </authorList>
    </citation>
    <scope>NUCLEOTIDE SEQUENCE [LARGE SCALE GENOMIC DNA]</scope>
</reference>
<proteinExistence type="inferred from homology"/>
<evidence type="ECO:0000256" key="1">
    <source>
        <dbReference type="ARBA" id="ARBA00022987"/>
    </source>
</evidence>
<evidence type="ECO:0000256" key="2">
    <source>
        <dbReference type="ARBA" id="ARBA00035108"/>
    </source>
</evidence>
<evidence type="ECO:0000256" key="3">
    <source>
        <dbReference type="ARBA" id="ARBA00035646"/>
    </source>
</evidence>
<keyword evidence="1" id="KW-0304">Gas vesicle</keyword>
<dbReference type="GO" id="GO:0005198">
    <property type="term" value="F:structural molecule activity"/>
    <property type="evidence" value="ECO:0007669"/>
    <property type="project" value="InterPro"/>
</dbReference>
<keyword evidence="5" id="KW-1185">Reference proteome</keyword>
<dbReference type="PANTHER" id="PTHR35344:SF4">
    <property type="entry name" value="GAS VESICLE PROTEIN A1"/>
    <property type="match status" value="1"/>
</dbReference>
<organism evidence="4 5">
    <name type="scientific">Candidatus Nitrosotalea okcheonensis</name>
    <dbReference type="NCBI Taxonomy" id="1903276"/>
    <lineage>
        <taxon>Archaea</taxon>
        <taxon>Nitrososphaerota</taxon>
        <taxon>Nitrososphaeria</taxon>
        <taxon>Nitrosotaleales</taxon>
        <taxon>Nitrosotaleaceae</taxon>
        <taxon>Nitrosotalea</taxon>
    </lineage>
</organism>
<dbReference type="Pfam" id="PF00741">
    <property type="entry name" value="Gas_vesicle"/>
    <property type="match status" value="1"/>
</dbReference>
<accession>A0A2H1FFJ7</accession>
<dbReference type="Proteomes" id="UP000230607">
    <property type="component" value="Chromosome 1"/>
</dbReference>
<comment type="subcellular location">
    <subcellularLocation>
        <location evidence="2">Gas vesicle</location>
    </subcellularLocation>
</comment>
<dbReference type="AlphaFoldDB" id="A0A2H1FFJ7"/>
<dbReference type="RefSeq" id="WP_157927419.1">
    <property type="nucleotide sequence ID" value="NZ_LT841358.1"/>
</dbReference>
<comment type="similarity">
    <text evidence="3">Belongs to the gas vesicle GvpA family.</text>
</comment>
<protein>
    <submittedName>
        <fullName evidence="4">Gas vesicle structural protein</fullName>
    </submittedName>
</protein>